<evidence type="ECO:0000256" key="1">
    <source>
        <dbReference type="ARBA" id="ARBA00023015"/>
    </source>
</evidence>
<keyword evidence="3" id="KW-0804">Transcription</keyword>
<dbReference type="Gene3D" id="1.10.357.10">
    <property type="entry name" value="Tetracycline Repressor, domain 2"/>
    <property type="match status" value="1"/>
</dbReference>
<dbReference type="AlphaFoldDB" id="A0A5P3APJ5"/>
<dbReference type="Pfam" id="PF00440">
    <property type="entry name" value="TetR_N"/>
    <property type="match status" value="1"/>
</dbReference>
<dbReference type="SUPFAM" id="SSF48498">
    <property type="entry name" value="Tetracyclin repressor-like, C-terminal domain"/>
    <property type="match status" value="1"/>
</dbReference>
<accession>A0A5P3APJ5</accession>
<dbReference type="PROSITE" id="PS50977">
    <property type="entry name" value="HTH_TETR_2"/>
    <property type="match status" value="1"/>
</dbReference>
<gene>
    <name evidence="4" type="primary">nemR</name>
    <name evidence="4" type="ORF">VIC01_01111</name>
</gene>
<keyword evidence="1" id="KW-0805">Transcription regulation</keyword>
<evidence type="ECO:0000313" key="4">
    <source>
        <dbReference type="EMBL" id="QEW35617.1"/>
    </source>
</evidence>
<keyword evidence="2" id="KW-0238">DNA-binding</keyword>
<sequence length="182" mass="20992">MNDTRNEIIRIGNELVRSVGYNAFSYADIAKALNIKNAAIHYYFPSKSDLGVEIIERNIKAFNELTNHWKSLNYKEQYYNYIHMHDSFVNNHWVCIVGALASSCDTLPENMRSRLEHLINTILNWLTELLDAGKKQKDFSFPEEPETKALMVHSTLLSALQVNKVLKDSSVYKKIQQGLLKI</sequence>
<dbReference type="EMBL" id="CP043529">
    <property type="protein sequence ID" value="QEW35617.1"/>
    <property type="molecule type" value="Genomic_DNA"/>
</dbReference>
<dbReference type="PANTHER" id="PTHR43479:SF11">
    <property type="entry name" value="ACREF_ENVCD OPERON REPRESSOR-RELATED"/>
    <property type="match status" value="1"/>
</dbReference>
<dbReference type="SUPFAM" id="SSF46689">
    <property type="entry name" value="Homeodomain-like"/>
    <property type="match status" value="1"/>
</dbReference>
<dbReference type="InterPro" id="IPR036271">
    <property type="entry name" value="Tet_transcr_reg_TetR-rel_C_sf"/>
</dbReference>
<dbReference type="Proteomes" id="UP000326091">
    <property type="component" value="Chromosome"/>
</dbReference>
<evidence type="ECO:0000313" key="5">
    <source>
        <dbReference type="Proteomes" id="UP000326091"/>
    </source>
</evidence>
<dbReference type="InterPro" id="IPR009057">
    <property type="entry name" value="Homeodomain-like_sf"/>
</dbReference>
<evidence type="ECO:0000256" key="2">
    <source>
        <dbReference type="ARBA" id="ARBA00023125"/>
    </source>
</evidence>
<dbReference type="InterPro" id="IPR050624">
    <property type="entry name" value="HTH-type_Tx_Regulator"/>
</dbReference>
<organism evidence="4 5">
    <name type="scientific">Phocaeicola vulgatus</name>
    <name type="common">Bacteroides vulgatus</name>
    <dbReference type="NCBI Taxonomy" id="821"/>
    <lineage>
        <taxon>Bacteria</taxon>
        <taxon>Pseudomonadati</taxon>
        <taxon>Bacteroidota</taxon>
        <taxon>Bacteroidia</taxon>
        <taxon>Bacteroidales</taxon>
        <taxon>Bacteroidaceae</taxon>
        <taxon>Phocaeicola</taxon>
    </lineage>
</organism>
<dbReference type="RefSeq" id="WP_134855101.1">
    <property type="nucleotide sequence ID" value="NZ_CACRTA010000052.1"/>
</dbReference>
<dbReference type="InterPro" id="IPR001647">
    <property type="entry name" value="HTH_TetR"/>
</dbReference>
<proteinExistence type="predicted"/>
<dbReference type="GO" id="GO:0003677">
    <property type="term" value="F:DNA binding"/>
    <property type="evidence" value="ECO:0007669"/>
    <property type="project" value="UniProtKB-UniRule"/>
</dbReference>
<dbReference type="InterPro" id="IPR011075">
    <property type="entry name" value="TetR_C"/>
</dbReference>
<protein>
    <submittedName>
        <fullName evidence="4">HTH-type transcriptional repressor NemR</fullName>
    </submittedName>
</protein>
<evidence type="ECO:0000256" key="3">
    <source>
        <dbReference type="ARBA" id="ARBA00023163"/>
    </source>
</evidence>
<dbReference type="PANTHER" id="PTHR43479">
    <property type="entry name" value="ACREF/ENVCD OPERON REPRESSOR-RELATED"/>
    <property type="match status" value="1"/>
</dbReference>
<reference evidence="4 5" key="1">
    <citation type="submission" date="2019-09" db="EMBL/GenBank/DDBJ databases">
        <title>Commensal-derived Metabolites Govern Vibrio cholerae Pathogenesis in Host.</title>
        <authorList>
            <person name="Yoon S.S."/>
            <person name="Yoon M.Y."/>
        </authorList>
    </citation>
    <scope>NUCLEOTIDE SEQUENCE [LARGE SCALE GENOMIC DNA]</scope>
    <source>
        <strain evidence="4 5">VIC01</strain>
    </source>
</reference>
<dbReference type="Pfam" id="PF16925">
    <property type="entry name" value="TetR_C_13"/>
    <property type="match status" value="1"/>
</dbReference>
<name>A0A5P3APJ5_PHOVU</name>